<evidence type="ECO:0000313" key="3">
    <source>
        <dbReference type="EMBL" id="KAK7037569.1"/>
    </source>
</evidence>
<keyword evidence="1" id="KW-0812">Transmembrane</keyword>
<dbReference type="InterPro" id="IPR012472">
    <property type="entry name" value="MCP1_TM"/>
</dbReference>
<name>A0AAW0CI80_9AGAR</name>
<evidence type="ECO:0000256" key="1">
    <source>
        <dbReference type="SAM" id="Phobius"/>
    </source>
</evidence>
<dbReference type="AlphaFoldDB" id="A0AAW0CI80"/>
<dbReference type="Pfam" id="PF07950">
    <property type="entry name" value="MCP1_TM"/>
    <property type="match status" value="1"/>
</dbReference>
<sequence length="262" mass="29099">MAEPRPYSTKVKTARNILTTISHCSSPFISTFLLIHLSAPVLANLGGSSLSGQVMILGREYYQTPFGEAFLVLGPMALHSLSGVAKRLLDTIFPPTASMPASSLVEGQKNEPPKKAKRRWPSLLTLTAYPLIPLFTLHFITHRGIPASPASPLHSSELDFEFVKFHLQHYPKLSWFLYGSLLALTLIHGVEGAVVVWNRYYPSVLGRLKQSGKAKWTRLAAMLVGVAGPVVSGMWMISRELPMVFPDMLKRFERVLSIVYRV</sequence>
<dbReference type="EMBL" id="JAYKXP010000046">
    <property type="protein sequence ID" value="KAK7037569.1"/>
    <property type="molecule type" value="Genomic_DNA"/>
</dbReference>
<proteinExistence type="predicted"/>
<feature type="domain" description="Mitochondrial adapter protein MCP1 transmembrane" evidence="2">
    <location>
        <begin position="133"/>
        <end position="226"/>
    </location>
</feature>
<keyword evidence="4" id="KW-1185">Reference proteome</keyword>
<dbReference type="PANTHER" id="PTHR38409:SF1">
    <property type="entry name" value="MITOCHONDRIAL ADAPTER PROTEIN MCP1"/>
    <property type="match status" value="1"/>
</dbReference>
<feature type="transmembrane region" description="Helical" evidence="1">
    <location>
        <begin position="219"/>
        <end position="238"/>
    </location>
</feature>
<dbReference type="GO" id="GO:0055088">
    <property type="term" value="P:lipid homeostasis"/>
    <property type="evidence" value="ECO:0007669"/>
    <property type="project" value="InterPro"/>
</dbReference>
<evidence type="ECO:0000259" key="2">
    <source>
        <dbReference type="Pfam" id="PF07950"/>
    </source>
</evidence>
<comment type="caution">
    <text evidence="3">The sequence shown here is derived from an EMBL/GenBank/DDBJ whole genome shotgun (WGS) entry which is preliminary data.</text>
</comment>
<evidence type="ECO:0000313" key="4">
    <source>
        <dbReference type="Proteomes" id="UP001383192"/>
    </source>
</evidence>
<organism evidence="3 4">
    <name type="scientific">Paramarasmius palmivorus</name>
    <dbReference type="NCBI Taxonomy" id="297713"/>
    <lineage>
        <taxon>Eukaryota</taxon>
        <taxon>Fungi</taxon>
        <taxon>Dikarya</taxon>
        <taxon>Basidiomycota</taxon>
        <taxon>Agaricomycotina</taxon>
        <taxon>Agaricomycetes</taxon>
        <taxon>Agaricomycetidae</taxon>
        <taxon>Agaricales</taxon>
        <taxon>Marasmiineae</taxon>
        <taxon>Marasmiaceae</taxon>
        <taxon>Paramarasmius</taxon>
    </lineage>
</organism>
<dbReference type="PANTHER" id="PTHR38409">
    <property type="entry name" value="MDM10-COMPLEMENTING PROTEIN 1"/>
    <property type="match status" value="1"/>
</dbReference>
<protein>
    <recommendedName>
        <fullName evidence="2">Mitochondrial adapter protein MCP1 transmembrane domain-containing protein</fullName>
    </recommendedName>
</protein>
<keyword evidence="1" id="KW-1133">Transmembrane helix</keyword>
<reference evidence="3 4" key="1">
    <citation type="submission" date="2024-01" db="EMBL/GenBank/DDBJ databases">
        <title>A draft genome for a cacao thread blight-causing isolate of Paramarasmius palmivorus.</title>
        <authorList>
            <person name="Baruah I.K."/>
            <person name="Bukari Y."/>
            <person name="Amoako-Attah I."/>
            <person name="Meinhardt L.W."/>
            <person name="Bailey B.A."/>
            <person name="Cohen S.P."/>
        </authorList>
    </citation>
    <scope>NUCLEOTIDE SEQUENCE [LARGE SCALE GENOMIC DNA]</scope>
    <source>
        <strain evidence="3 4">GH-12</strain>
    </source>
</reference>
<gene>
    <name evidence="3" type="ORF">VNI00_011061</name>
</gene>
<dbReference type="InterPro" id="IPR039960">
    <property type="entry name" value="MCP1"/>
</dbReference>
<keyword evidence="1" id="KW-0472">Membrane</keyword>
<feature type="transmembrane region" description="Helical" evidence="1">
    <location>
        <begin position="123"/>
        <end position="141"/>
    </location>
</feature>
<accession>A0AAW0CI80</accession>
<feature type="transmembrane region" description="Helical" evidence="1">
    <location>
        <begin position="175"/>
        <end position="198"/>
    </location>
</feature>
<dbReference type="Proteomes" id="UP001383192">
    <property type="component" value="Unassembled WGS sequence"/>
</dbReference>